<proteinExistence type="inferred from homology"/>
<evidence type="ECO:0000256" key="6">
    <source>
        <dbReference type="ARBA" id="ARBA00022968"/>
    </source>
</evidence>
<dbReference type="Pfam" id="PF00777">
    <property type="entry name" value="Glyco_transf_29"/>
    <property type="match status" value="1"/>
</dbReference>
<keyword evidence="6" id="KW-0735">Signal-anchor</keyword>
<dbReference type="GO" id="GO:0003828">
    <property type="term" value="F:alpha-N-acetylneuraminate alpha-2,8-sialyltransferase activity"/>
    <property type="evidence" value="ECO:0007669"/>
    <property type="project" value="TreeGrafter"/>
</dbReference>
<dbReference type="GO" id="GO:0000139">
    <property type="term" value="C:Golgi membrane"/>
    <property type="evidence" value="ECO:0007669"/>
    <property type="project" value="UniProtKB-SubCell"/>
</dbReference>
<accession>A0A9Q1C8A2</accession>
<evidence type="ECO:0000313" key="12">
    <source>
        <dbReference type="EMBL" id="KAJ8040043.1"/>
    </source>
</evidence>
<dbReference type="InterPro" id="IPR001675">
    <property type="entry name" value="Glyco_trans_29"/>
</dbReference>
<dbReference type="GO" id="GO:0009311">
    <property type="term" value="P:oligosaccharide metabolic process"/>
    <property type="evidence" value="ECO:0007669"/>
    <property type="project" value="TreeGrafter"/>
</dbReference>
<keyword evidence="9 11" id="KW-0472">Membrane</keyword>
<evidence type="ECO:0000256" key="7">
    <source>
        <dbReference type="ARBA" id="ARBA00022989"/>
    </source>
</evidence>
<evidence type="ECO:0000256" key="9">
    <source>
        <dbReference type="ARBA" id="ARBA00023136"/>
    </source>
</evidence>
<evidence type="ECO:0000256" key="3">
    <source>
        <dbReference type="ARBA" id="ARBA00022676"/>
    </source>
</evidence>
<keyword evidence="7 11" id="KW-1133">Transmembrane helix</keyword>
<evidence type="ECO:0000256" key="5">
    <source>
        <dbReference type="ARBA" id="ARBA00022692"/>
    </source>
</evidence>
<keyword evidence="10" id="KW-0325">Glycoprotein</keyword>
<dbReference type="FunFam" id="3.90.1480.20:FF:000015">
    <property type="entry name" value="Lactosylceramide alpha-2,3-sialyltransferase"/>
    <property type="match status" value="1"/>
</dbReference>
<dbReference type="CDD" id="cd23963">
    <property type="entry name" value="GT29_ST8SIA"/>
    <property type="match status" value="1"/>
</dbReference>
<dbReference type="OrthoDB" id="10264956at2759"/>
<dbReference type="Proteomes" id="UP001152320">
    <property type="component" value="Chromosome 6"/>
</dbReference>
<evidence type="ECO:0000256" key="8">
    <source>
        <dbReference type="ARBA" id="ARBA00023034"/>
    </source>
</evidence>
<feature type="transmembrane region" description="Helical" evidence="11">
    <location>
        <begin position="12"/>
        <end position="30"/>
    </location>
</feature>
<evidence type="ECO:0000256" key="10">
    <source>
        <dbReference type="ARBA" id="ARBA00023180"/>
    </source>
</evidence>
<evidence type="ECO:0000256" key="1">
    <source>
        <dbReference type="ARBA" id="ARBA00004323"/>
    </source>
</evidence>
<comment type="similarity">
    <text evidence="2">Belongs to the glycosyltransferase 29 family.</text>
</comment>
<keyword evidence="13" id="KW-1185">Reference proteome</keyword>
<evidence type="ECO:0000256" key="4">
    <source>
        <dbReference type="ARBA" id="ARBA00022679"/>
    </source>
</evidence>
<dbReference type="PANTHER" id="PTHR11987">
    <property type="entry name" value="ALPHA-2,8-SIALYLTRANSFERASE"/>
    <property type="match status" value="1"/>
</dbReference>
<dbReference type="InterPro" id="IPR050943">
    <property type="entry name" value="Glycosyltr_29_Sialyltrsf"/>
</dbReference>
<dbReference type="InterPro" id="IPR038578">
    <property type="entry name" value="GT29-like_sf"/>
</dbReference>
<reference evidence="12" key="1">
    <citation type="submission" date="2021-10" db="EMBL/GenBank/DDBJ databases">
        <title>Tropical sea cucumber genome reveals ecological adaptation and Cuvierian tubules defense mechanism.</title>
        <authorList>
            <person name="Chen T."/>
        </authorList>
    </citation>
    <scope>NUCLEOTIDE SEQUENCE</scope>
    <source>
        <strain evidence="12">Nanhai2018</strain>
        <tissue evidence="12">Muscle</tissue>
    </source>
</reference>
<keyword evidence="5 11" id="KW-0812">Transmembrane</keyword>
<evidence type="ECO:0000313" key="13">
    <source>
        <dbReference type="Proteomes" id="UP001152320"/>
    </source>
</evidence>
<dbReference type="EMBL" id="JAIZAY010000006">
    <property type="protein sequence ID" value="KAJ8040043.1"/>
    <property type="molecule type" value="Genomic_DNA"/>
</dbReference>
<keyword evidence="3" id="KW-0328">Glycosyltransferase</keyword>
<evidence type="ECO:0000256" key="11">
    <source>
        <dbReference type="SAM" id="Phobius"/>
    </source>
</evidence>
<keyword evidence="4" id="KW-0808">Transferase</keyword>
<organism evidence="12 13">
    <name type="scientific">Holothuria leucospilota</name>
    <name type="common">Black long sea cucumber</name>
    <name type="synonym">Mertensiothuria leucospilota</name>
    <dbReference type="NCBI Taxonomy" id="206669"/>
    <lineage>
        <taxon>Eukaryota</taxon>
        <taxon>Metazoa</taxon>
        <taxon>Echinodermata</taxon>
        <taxon>Eleutherozoa</taxon>
        <taxon>Echinozoa</taxon>
        <taxon>Holothuroidea</taxon>
        <taxon>Aspidochirotacea</taxon>
        <taxon>Aspidochirotida</taxon>
        <taxon>Holothuriidae</taxon>
        <taxon>Holothuria</taxon>
    </lineage>
</organism>
<dbReference type="PANTHER" id="PTHR11987:SF54">
    <property type="entry name" value="ST8 ALPHA-N-ACETYL-NEURAMINIDE ALPHA-2,8-SIALYLTRANSFERASE 6"/>
    <property type="match status" value="1"/>
</dbReference>
<dbReference type="Gene3D" id="3.90.1480.20">
    <property type="entry name" value="Glycosyl transferase family 29"/>
    <property type="match status" value="1"/>
</dbReference>
<dbReference type="AlphaFoldDB" id="A0A9Q1C8A2"/>
<protein>
    <submittedName>
        <fullName evidence="12">Sia-alpha-2,3-Gal-beta-1,4-GlcNAc-R:alpha 2,8-sialyltransferase</fullName>
    </submittedName>
</protein>
<keyword evidence="8" id="KW-0333">Golgi apparatus</keyword>
<evidence type="ECO:0000256" key="2">
    <source>
        <dbReference type="ARBA" id="ARBA00006003"/>
    </source>
</evidence>
<gene>
    <name evidence="12" type="ORF">HOLleu_14230</name>
</gene>
<dbReference type="GO" id="GO:0006491">
    <property type="term" value="P:N-glycan processing"/>
    <property type="evidence" value="ECO:0007669"/>
    <property type="project" value="TreeGrafter"/>
</dbReference>
<name>A0A9Q1C8A2_HOLLE</name>
<comment type="caution">
    <text evidence="12">The sequence shown here is derived from an EMBL/GenBank/DDBJ whole genome shotgun (WGS) entry which is preliminary data.</text>
</comment>
<sequence length="378" mass="43706">MVKGVALRGMEQIWLAVLIFCLLLLGLYSYTEGGCRTFAPLPLRYSTTGDTTSLRIQPLSLNSSLTNQIWNLKMSGIEQIYLLQIFLRKEHFFNYTNVEILKIELRRKMGSFFKNRLVVDRQNTPRNYKFVFGSKAKSQVWISGNIYKLLPNKVSFGEEDIPRCSVVGNGGLILNSRCGKDIDKADFVFRCNAAPIKAFANDAGNKTNFTSINPSVIRNRYRKLPMRERRSRFLKDMKEYRGLVWAPCFTSAEIMRECLNVVKTYKISENKFVLAYPSHLKKVQDFWILCGLEKRISTGLYLVTLALSYCREVHLFGFWPFSNMVDKTIKDVPYHYFDKVQYNFSDKSATHDMQLEFSVLLQLHNLGVLKLHVGECSH</sequence>
<comment type="subcellular location">
    <subcellularLocation>
        <location evidence="1">Golgi apparatus membrane</location>
        <topology evidence="1">Single-pass type II membrane protein</topology>
    </subcellularLocation>
</comment>